<keyword evidence="2" id="KW-1185">Reference proteome</keyword>
<organism evidence="1 2">
    <name type="scientific">Marasmius tenuissimus</name>
    <dbReference type="NCBI Taxonomy" id="585030"/>
    <lineage>
        <taxon>Eukaryota</taxon>
        <taxon>Fungi</taxon>
        <taxon>Dikarya</taxon>
        <taxon>Basidiomycota</taxon>
        <taxon>Agaricomycotina</taxon>
        <taxon>Agaricomycetes</taxon>
        <taxon>Agaricomycetidae</taxon>
        <taxon>Agaricales</taxon>
        <taxon>Marasmiineae</taxon>
        <taxon>Marasmiaceae</taxon>
        <taxon>Marasmius</taxon>
    </lineage>
</organism>
<dbReference type="Proteomes" id="UP001437256">
    <property type="component" value="Unassembled WGS sequence"/>
</dbReference>
<evidence type="ECO:0000313" key="1">
    <source>
        <dbReference type="EMBL" id="KAL0060283.1"/>
    </source>
</evidence>
<proteinExistence type="predicted"/>
<dbReference type="EMBL" id="JBBXMP010000182">
    <property type="protein sequence ID" value="KAL0060283.1"/>
    <property type="molecule type" value="Genomic_DNA"/>
</dbReference>
<accession>A0ABR2ZG59</accession>
<sequence length="127" mass="13342">MSTCGKKLLEEAKDPEGNSGGTLSVVNDKINGLTWWLRIKDKEMRTIVGDGAGGNVNGRGTFEGTDMPHDFEPLGIAGTFIFTLQDDGTSLTLHLTGANGVMRVLAGQGSSCNVPKNSKGIWSSNSG</sequence>
<evidence type="ECO:0000313" key="2">
    <source>
        <dbReference type="Proteomes" id="UP001437256"/>
    </source>
</evidence>
<name>A0ABR2ZG59_9AGAR</name>
<reference evidence="1 2" key="1">
    <citation type="submission" date="2024-05" db="EMBL/GenBank/DDBJ databases">
        <title>A draft genome resource for the thread blight pathogen Marasmius tenuissimus strain MS-2.</title>
        <authorList>
            <person name="Yulfo-Soto G.E."/>
            <person name="Baruah I.K."/>
            <person name="Amoako-Attah I."/>
            <person name="Bukari Y."/>
            <person name="Meinhardt L.W."/>
            <person name="Bailey B.A."/>
            <person name="Cohen S.P."/>
        </authorList>
    </citation>
    <scope>NUCLEOTIDE SEQUENCE [LARGE SCALE GENOMIC DNA]</scope>
    <source>
        <strain evidence="1 2">MS-2</strain>
    </source>
</reference>
<protein>
    <submittedName>
        <fullName evidence="1">Uncharacterized protein</fullName>
    </submittedName>
</protein>
<comment type="caution">
    <text evidence="1">The sequence shown here is derived from an EMBL/GenBank/DDBJ whole genome shotgun (WGS) entry which is preliminary data.</text>
</comment>
<gene>
    <name evidence="1" type="ORF">AAF712_012906</name>
</gene>